<evidence type="ECO:0000256" key="1">
    <source>
        <dbReference type="ARBA" id="ARBA00000085"/>
    </source>
</evidence>
<keyword evidence="6" id="KW-0902">Two-component regulatory system</keyword>
<dbReference type="GO" id="GO:0016036">
    <property type="term" value="P:cellular response to phosphate starvation"/>
    <property type="evidence" value="ECO:0007669"/>
    <property type="project" value="TreeGrafter"/>
</dbReference>
<dbReference type="GO" id="GO:0005886">
    <property type="term" value="C:plasma membrane"/>
    <property type="evidence" value="ECO:0007669"/>
    <property type="project" value="TreeGrafter"/>
</dbReference>
<dbReference type="Gene3D" id="1.10.287.130">
    <property type="match status" value="1"/>
</dbReference>
<evidence type="ECO:0000313" key="10">
    <source>
        <dbReference type="Proteomes" id="UP000042527"/>
    </source>
</evidence>
<organism evidence="9 10">
    <name type="scientific">Treponema phagedenis</name>
    <dbReference type="NCBI Taxonomy" id="162"/>
    <lineage>
        <taxon>Bacteria</taxon>
        <taxon>Pseudomonadati</taxon>
        <taxon>Spirochaetota</taxon>
        <taxon>Spirochaetia</taxon>
        <taxon>Spirochaetales</taxon>
        <taxon>Treponemataceae</taxon>
        <taxon>Treponema</taxon>
    </lineage>
</organism>
<keyword evidence="10" id="KW-1185">Reference proteome</keyword>
<name>A0A0B7GUK0_TREPH</name>
<dbReference type="GO" id="GO:0004721">
    <property type="term" value="F:phosphoprotein phosphatase activity"/>
    <property type="evidence" value="ECO:0007669"/>
    <property type="project" value="TreeGrafter"/>
</dbReference>
<keyword evidence="7" id="KW-1133">Transmembrane helix</keyword>
<keyword evidence="7" id="KW-0812">Transmembrane</keyword>
<dbReference type="AlphaFoldDB" id="A0A0B7GUK0"/>
<dbReference type="GO" id="GO:0000155">
    <property type="term" value="F:phosphorelay sensor kinase activity"/>
    <property type="evidence" value="ECO:0007669"/>
    <property type="project" value="InterPro"/>
</dbReference>
<keyword evidence="7" id="KW-0472">Membrane</keyword>
<dbReference type="SMART" id="SM00388">
    <property type="entry name" value="HisKA"/>
    <property type="match status" value="1"/>
</dbReference>
<dbReference type="EC" id="2.7.13.3" evidence="2"/>
<dbReference type="InterPro" id="IPR003594">
    <property type="entry name" value="HATPase_dom"/>
</dbReference>
<evidence type="ECO:0000313" key="9">
    <source>
        <dbReference type="EMBL" id="CEM61212.1"/>
    </source>
</evidence>
<evidence type="ECO:0000256" key="6">
    <source>
        <dbReference type="ARBA" id="ARBA00023012"/>
    </source>
</evidence>
<dbReference type="InterPro" id="IPR003661">
    <property type="entry name" value="HisK_dim/P_dom"/>
</dbReference>
<dbReference type="PROSITE" id="PS50109">
    <property type="entry name" value="HIS_KIN"/>
    <property type="match status" value="1"/>
</dbReference>
<dbReference type="InterPro" id="IPR036890">
    <property type="entry name" value="HATPase_C_sf"/>
</dbReference>
<reference evidence="10" key="1">
    <citation type="submission" date="2015-01" db="EMBL/GenBank/DDBJ databases">
        <authorList>
            <person name="Manzoor Shahid"/>
            <person name="Zubair Saima"/>
        </authorList>
    </citation>
    <scope>NUCLEOTIDE SEQUENCE [LARGE SCALE GENOMIC DNA]</scope>
    <source>
        <strain evidence="10">V1</strain>
    </source>
</reference>
<keyword evidence="4" id="KW-0808">Transferase</keyword>
<dbReference type="Gene3D" id="3.30.565.10">
    <property type="entry name" value="Histidine kinase-like ATPase, C-terminal domain"/>
    <property type="match status" value="1"/>
</dbReference>
<gene>
    <name evidence="9" type="ORF">TPHV1_160013</name>
</gene>
<evidence type="ECO:0000256" key="4">
    <source>
        <dbReference type="ARBA" id="ARBA00022679"/>
    </source>
</evidence>
<feature type="transmembrane region" description="Helical" evidence="7">
    <location>
        <begin position="7"/>
        <end position="27"/>
    </location>
</feature>
<dbReference type="CDD" id="cd00082">
    <property type="entry name" value="HisKA"/>
    <property type="match status" value="1"/>
</dbReference>
<dbReference type="SMART" id="SM00387">
    <property type="entry name" value="HATPase_c"/>
    <property type="match status" value="1"/>
</dbReference>
<dbReference type="Pfam" id="PF00512">
    <property type="entry name" value="HisKA"/>
    <property type="match status" value="1"/>
</dbReference>
<proteinExistence type="predicted"/>
<dbReference type="Proteomes" id="UP000042527">
    <property type="component" value="Unassembled WGS sequence"/>
</dbReference>
<dbReference type="InterPro" id="IPR005467">
    <property type="entry name" value="His_kinase_dom"/>
</dbReference>
<dbReference type="OrthoDB" id="9813151at2"/>
<evidence type="ECO:0000256" key="5">
    <source>
        <dbReference type="ARBA" id="ARBA00022777"/>
    </source>
</evidence>
<protein>
    <recommendedName>
        <fullName evidence="2">histidine kinase</fullName>
        <ecNumber evidence="2">2.7.13.3</ecNumber>
    </recommendedName>
</protein>
<evidence type="ECO:0000256" key="7">
    <source>
        <dbReference type="SAM" id="Phobius"/>
    </source>
</evidence>
<dbReference type="RefSeq" id="WP_044634472.1">
    <property type="nucleotide sequence ID" value="NZ_CDNC01000008.1"/>
</dbReference>
<evidence type="ECO:0000256" key="2">
    <source>
        <dbReference type="ARBA" id="ARBA00012438"/>
    </source>
</evidence>
<dbReference type="SUPFAM" id="SSF47384">
    <property type="entry name" value="Homodimeric domain of signal transducing histidine kinase"/>
    <property type="match status" value="1"/>
</dbReference>
<feature type="transmembrane region" description="Helical" evidence="7">
    <location>
        <begin position="89"/>
        <end position="113"/>
    </location>
</feature>
<dbReference type="PANTHER" id="PTHR45453">
    <property type="entry name" value="PHOSPHATE REGULON SENSOR PROTEIN PHOR"/>
    <property type="match status" value="1"/>
</dbReference>
<dbReference type="SUPFAM" id="SSF55874">
    <property type="entry name" value="ATPase domain of HSP90 chaperone/DNA topoisomerase II/histidine kinase"/>
    <property type="match status" value="1"/>
</dbReference>
<sequence>MKALNKTSLLFLIAVLFFVNIFVFGIYKINERKIYAKLCRIASSLEANNTEKFIGALKSENKNLEKDGSKILKQYGYVDEIIIFKNQSLYIVLCCFFVSAITILFFCIANFYIKNKQKKRIEQTIKFIKTLETGNYKLAIKEDPFSILDDEIYKTLVLLRETKVYAQQEKENYKKNLENISHQLKIPITSINIMFELFENSNPELYKKIAKNEFIQKMQVQLERLERLTEILLTLSKLDSGAIKMTQEEFLLEECLMSAVEIIEEDLLEKKLMPSIKADGIRIQGDFYWIAEAFLNILKNFSDLYPAVNSISVSAVENSVYTEIRFENKGPQISDADLKNIFKRFYKTKNNTAGFGIGLSITKIILEKNNAEIRAENKSDGVAFIIKFYS</sequence>
<accession>A0A0B7GUK0</accession>
<keyword evidence="3" id="KW-0597">Phosphoprotein</keyword>
<comment type="catalytic activity">
    <reaction evidence="1">
        <text>ATP + protein L-histidine = ADP + protein N-phospho-L-histidine.</text>
        <dbReference type="EC" id="2.7.13.3"/>
    </reaction>
</comment>
<dbReference type="Pfam" id="PF02518">
    <property type="entry name" value="HATPase_c"/>
    <property type="match status" value="1"/>
</dbReference>
<dbReference type="PANTHER" id="PTHR45453:SF1">
    <property type="entry name" value="PHOSPHATE REGULON SENSOR PROTEIN PHOR"/>
    <property type="match status" value="1"/>
</dbReference>
<dbReference type="EMBL" id="CDNC01000008">
    <property type="protein sequence ID" value="CEM61212.1"/>
    <property type="molecule type" value="Genomic_DNA"/>
</dbReference>
<evidence type="ECO:0000259" key="8">
    <source>
        <dbReference type="PROSITE" id="PS50109"/>
    </source>
</evidence>
<dbReference type="InterPro" id="IPR050351">
    <property type="entry name" value="BphY/WalK/GraS-like"/>
</dbReference>
<dbReference type="InterPro" id="IPR036097">
    <property type="entry name" value="HisK_dim/P_sf"/>
</dbReference>
<evidence type="ECO:0000256" key="3">
    <source>
        <dbReference type="ARBA" id="ARBA00022553"/>
    </source>
</evidence>
<feature type="domain" description="Histidine kinase" evidence="8">
    <location>
        <begin position="179"/>
        <end position="390"/>
    </location>
</feature>
<keyword evidence="5 9" id="KW-0418">Kinase</keyword>